<organism evidence="1 2">
    <name type="scientific">Alkalidesulfovibrio alkalitolerans DSM 16529</name>
    <dbReference type="NCBI Taxonomy" id="1121439"/>
    <lineage>
        <taxon>Bacteria</taxon>
        <taxon>Pseudomonadati</taxon>
        <taxon>Thermodesulfobacteriota</taxon>
        <taxon>Desulfovibrionia</taxon>
        <taxon>Desulfovibrionales</taxon>
        <taxon>Desulfovibrionaceae</taxon>
        <taxon>Alkalidesulfovibrio</taxon>
    </lineage>
</organism>
<evidence type="ECO:0000313" key="1">
    <source>
        <dbReference type="EMBL" id="EPR30661.1"/>
    </source>
</evidence>
<evidence type="ECO:0000313" key="2">
    <source>
        <dbReference type="Proteomes" id="UP000014975"/>
    </source>
</evidence>
<accession>S7T254</accession>
<dbReference type="Gene3D" id="2.40.50.100">
    <property type="match status" value="1"/>
</dbReference>
<dbReference type="eggNOG" id="COG0511">
    <property type="taxonomic scope" value="Bacteria"/>
</dbReference>
<evidence type="ECO:0008006" key="3">
    <source>
        <dbReference type="Google" id="ProtNLM"/>
    </source>
</evidence>
<gene>
    <name evidence="1" type="ORF">dsat_1383</name>
</gene>
<proteinExistence type="predicted"/>
<sequence>MNVKQLLEKFKESPYELIDVTAPHTGRVDFVLTEPGSKLVGPHGAFLEKPGTLMATLEREKNKKPIRATMNGVLESVDQNLAGTFVQAGTRLGVIRHYLTSKEVIDRILKEALYLFPAPERAKYYFIPEIDKKMRASGKNAVEVTTGMEMFIMSRMKRETALTYDGPDGKVYAVYFKLGENVEGGQPLIGVCPGEQLPLIQDVVNRVRSEWEEHD</sequence>
<dbReference type="PATRIC" id="fig|1121439.3.peg.2766"/>
<dbReference type="AlphaFoldDB" id="S7T254"/>
<comment type="caution">
    <text evidence="1">The sequence shown here is derived from an EMBL/GenBank/DDBJ whole genome shotgun (WGS) entry which is preliminary data.</text>
</comment>
<protein>
    <recommendedName>
        <fullName evidence="3">Biotin/lipoyl attachment domain-containing protein</fullName>
    </recommendedName>
</protein>
<name>S7T254_9BACT</name>
<dbReference type="Proteomes" id="UP000014975">
    <property type="component" value="Unassembled WGS sequence"/>
</dbReference>
<dbReference type="STRING" id="1121439.dsat_1383"/>
<reference evidence="1 2" key="1">
    <citation type="journal article" date="2013" name="Genome Announc.">
        <title>Draft genome sequences for three mercury-methylating, sulfate-reducing bacteria.</title>
        <authorList>
            <person name="Brown S.D."/>
            <person name="Hurt R.A.Jr."/>
            <person name="Gilmour C.C."/>
            <person name="Elias D.A."/>
        </authorList>
    </citation>
    <scope>NUCLEOTIDE SEQUENCE [LARGE SCALE GENOMIC DNA]</scope>
    <source>
        <strain evidence="1 2">DSM 16529</strain>
    </source>
</reference>
<keyword evidence="2" id="KW-1185">Reference proteome</keyword>
<dbReference type="EMBL" id="ATHI01000031">
    <property type="protein sequence ID" value="EPR30661.1"/>
    <property type="molecule type" value="Genomic_DNA"/>
</dbReference>